<organism evidence="2 3">
    <name type="scientific">Emticicia aquatica</name>
    <dbReference type="NCBI Taxonomy" id="1681835"/>
    <lineage>
        <taxon>Bacteria</taxon>
        <taxon>Pseudomonadati</taxon>
        <taxon>Bacteroidota</taxon>
        <taxon>Cytophagia</taxon>
        <taxon>Cytophagales</taxon>
        <taxon>Leadbetterellaceae</taxon>
        <taxon>Emticicia</taxon>
    </lineage>
</organism>
<sequence length="141" mass="16403">MIDIGRKITVVLLIIWWGAFTFYAGIVVPIGMRVLGSHTKMGFITQAVTNYLNYFSIIIFVGTAFQYRTQKKLFGLSILLIFLQITLFILHFKLNLFLDFQLFIVKSKASFYLFHRIYLLISTLIWLLLSTIILVEVKNNN</sequence>
<gene>
    <name evidence="2" type="ORF">EMA8858_00247</name>
</gene>
<feature type="transmembrane region" description="Helical" evidence="1">
    <location>
        <begin position="12"/>
        <end position="31"/>
    </location>
</feature>
<evidence type="ECO:0000313" key="2">
    <source>
        <dbReference type="EMBL" id="CAH0994140.1"/>
    </source>
</evidence>
<comment type="caution">
    <text evidence="2">The sequence shown here is derived from an EMBL/GenBank/DDBJ whole genome shotgun (WGS) entry which is preliminary data.</text>
</comment>
<feature type="transmembrane region" description="Helical" evidence="1">
    <location>
        <begin position="51"/>
        <end position="67"/>
    </location>
</feature>
<evidence type="ECO:0008006" key="4">
    <source>
        <dbReference type="Google" id="ProtNLM"/>
    </source>
</evidence>
<dbReference type="RefSeq" id="WP_238803894.1">
    <property type="nucleotide sequence ID" value="NZ_CAKLPY010000001.1"/>
</dbReference>
<dbReference type="EMBL" id="CAKLPY010000001">
    <property type="protein sequence ID" value="CAH0994140.1"/>
    <property type="molecule type" value="Genomic_DNA"/>
</dbReference>
<keyword evidence="3" id="KW-1185">Reference proteome</keyword>
<proteinExistence type="predicted"/>
<name>A0ABN8ENG4_9BACT</name>
<keyword evidence="1" id="KW-0812">Transmembrane</keyword>
<keyword evidence="1" id="KW-1133">Transmembrane helix</keyword>
<feature type="transmembrane region" description="Helical" evidence="1">
    <location>
        <begin position="74"/>
        <end position="92"/>
    </location>
</feature>
<evidence type="ECO:0000313" key="3">
    <source>
        <dbReference type="Proteomes" id="UP000837932"/>
    </source>
</evidence>
<evidence type="ECO:0000256" key="1">
    <source>
        <dbReference type="SAM" id="Phobius"/>
    </source>
</evidence>
<accession>A0ABN8ENG4</accession>
<feature type="transmembrane region" description="Helical" evidence="1">
    <location>
        <begin position="112"/>
        <end position="135"/>
    </location>
</feature>
<keyword evidence="1" id="KW-0472">Membrane</keyword>
<protein>
    <recommendedName>
        <fullName evidence="4">DUF4149 domain-containing protein</fullName>
    </recommendedName>
</protein>
<dbReference type="Proteomes" id="UP000837932">
    <property type="component" value="Unassembled WGS sequence"/>
</dbReference>
<reference evidence="2" key="1">
    <citation type="submission" date="2021-12" db="EMBL/GenBank/DDBJ databases">
        <authorList>
            <person name="Rodrigo-Torres L."/>
            <person name="Arahal R. D."/>
            <person name="Lucena T."/>
        </authorList>
    </citation>
    <scope>NUCLEOTIDE SEQUENCE</scope>
    <source>
        <strain evidence="2">CECT 8858</strain>
    </source>
</reference>